<dbReference type="AlphaFoldDB" id="A0A6V7XZQ8"/>
<accession>A0A6V7XZQ8</accession>
<dbReference type="EMBL" id="CAJEWN010002680">
    <property type="protein sequence ID" value="CAD2204839.1"/>
    <property type="molecule type" value="Genomic_DNA"/>
</dbReference>
<gene>
    <name evidence="1" type="ORF">MENT_LOCUS58607</name>
</gene>
<name>A0A6V7XZQ8_MELEN</name>
<proteinExistence type="predicted"/>
<dbReference type="InterPro" id="IPR043136">
    <property type="entry name" value="B30.2/SPRY_sf"/>
</dbReference>
<sequence>MENKLKEDFVKIENKWKIDLTFSYYSYYYKCCENKCINSINPTGNCINGNGFVNLSNGGNVKYINCVEGKGVNNDSLILTENSFKKPQKCINYSLFYFEIKCTKMEGVNNHKMFIGLEVRADNEYIRFGAAFASIFNQNTTFKLPSFCWNNNDVFGCGLIYPPKDFPYIFFTQNGKQIGNAVLIKDNNVSFKPYVVLNCCSVETNFGNNLETKPFMYDISKYFISHFIECLLD</sequence>
<dbReference type="OrthoDB" id="5893641at2759"/>
<organism evidence="1 2">
    <name type="scientific">Meloidogyne enterolobii</name>
    <name type="common">Root-knot nematode worm</name>
    <name type="synonym">Meloidogyne mayaguensis</name>
    <dbReference type="NCBI Taxonomy" id="390850"/>
    <lineage>
        <taxon>Eukaryota</taxon>
        <taxon>Metazoa</taxon>
        <taxon>Ecdysozoa</taxon>
        <taxon>Nematoda</taxon>
        <taxon>Chromadorea</taxon>
        <taxon>Rhabditida</taxon>
        <taxon>Tylenchina</taxon>
        <taxon>Tylenchomorpha</taxon>
        <taxon>Tylenchoidea</taxon>
        <taxon>Meloidogynidae</taxon>
        <taxon>Meloidogyninae</taxon>
        <taxon>Meloidogyne</taxon>
    </lineage>
</organism>
<reference evidence="1 2" key="1">
    <citation type="submission" date="2020-08" db="EMBL/GenBank/DDBJ databases">
        <authorList>
            <person name="Koutsovoulos G."/>
            <person name="Danchin GJ E."/>
        </authorList>
    </citation>
    <scope>NUCLEOTIDE SEQUENCE [LARGE SCALE GENOMIC DNA]</scope>
</reference>
<evidence type="ECO:0000313" key="2">
    <source>
        <dbReference type="Proteomes" id="UP000580250"/>
    </source>
</evidence>
<dbReference type="Proteomes" id="UP000580250">
    <property type="component" value="Unassembled WGS sequence"/>
</dbReference>
<comment type="caution">
    <text evidence="1">The sequence shown here is derived from an EMBL/GenBank/DDBJ whole genome shotgun (WGS) entry which is preliminary data.</text>
</comment>
<dbReference type="Gene3D" id="2.60.120.920">
    <property type="match status" value="1"/>
</dbReference>
<protein>
    <submittedName>
        <fullName evidence="1">Uncharacterized protein</fullName>
    </submittedName>
</protein>
<evidence type="ECO:0000313" key="1">
    <source>
        <dbReference type="EMBL" id="CAD2204839.1"/>
    </source>
</evidence>